<feature type="region of interest" description="Disordered" evidence="6">
    <location>
        <begin position="825"/>
        <end position="915"/>
    </location>
</feature>
<dbReference type="CDD" id="cd16881">
    <property type="entry name" value="ARID_Dri-like"/>
    <property type="match status" value="1"/>
</dbReference>
<dbReference type="SMART" id="SM00501">
    <property type="entry name" value="BRIGHT"/>
    <property type="match status" value="1"/>
</dbReference>
<organism evidence="9">
    <name type="scientific">Zeugodacus cucurbitae</name>
    <name type="common">Melon fruit fly</name>
    <name type="synonym">Bactrocera cucurbitae</name>
    <dbReference type="NCBI Taxonomy" id="28588"/>
    <lineage>
        <taxon>Eukaryota</taxon>
        <taxon>Metazoa</taxon>
        <taxon>Ecdysozoa</taxon>
        <taxon>Arthropoda</taxon>
        <taxon>Hexapoda</taxon>
        <taxon>Insecta</taxon>
        <taxon>Pterygota</taxon>
        <taxon>Neoptera</taxon>
        <taxon>Endopterygota</taxon>
        <taxon>Diptera</taxon>
        <taxon>Brachycera</taxon>
        <taxon>Muscomorpha</taxon>
        <taxon>Tephritoidea</taxon>
        <taxon>Tephritidae</taxon>
        <taxon>Zeugodacus</taxon>
        <taxon>Zeugodacus</taxon>
    </lineage>
</organism>
<dbReference type="SMR" id="A0A0A1XPM3"/>
<dbReference type="PANTHER" id="PTHR15348">
    <property type="entry name" value="AT-RICH INTERACTIVE DOMAIN-CONTAINING PROTEIN ARID DOMAIN- CONTAINING PROTEIN DEAD RINGER PROTEIN B-CELL REGULATOR OF IGH TRANSCRIPTION BRIGHT"/>
    <property type="match status" value="1"/>
</dbReference>
<dbReference type="GO" id="GO:0006357">
    <property type="term" value="P:regulation of transcription by RNA polymerase II"/>
    <property type="evidence" value="ECO:0007669"/>
    <property type="project" value="InterPro"/>
</dbReference>
<feature type="region of interest" description="Disordered" evidence="6">
    <location>
        <begin position="290"/>
        <end position="346"/>
    </location>
</feature>
<feature type="compositionally biased region" description="Low complexity" evidence="6">
    <location>
        <begin position="82"/>
        <end position="91"/>
    </location>
</feature>
<feature type="compositionally biased region" description="Low complexity" evidence="6">
    <location>
        <begin position="64"/>
        <end position="74"/>
    </location>
</feature>
<feature type="compositionally biased region" description="Polar residues" evidence="6">
    <location>
        <begin position="755"/>
        <end position="766"/>
    </location>
</feature>
<feature type="compositionally biased region" description="Acidic residues" evidence="6">
    <location>
        <begin position="769"/>
        <end position="778"/>
    </location>
</feature>
<name>A0A0A1XPM3_ZEUCU</name>
<feature type="region of interest" description="Disordered" evidence="6">
    <location>
        <begin position="704"/>
        <end position="728"/>
    </location>
</feature>
<feature type="region of interest" description="Disordered" evidence="6">
    <location>
        <begin position="754"/>
        <end position="797"/>
    </location>
</feature>
<keyword evidence="5" id="KW-0539">Nucleus</keyword>
<dbReference type="PROSITE" id="PS51486">
    <property type="entry name" value="REKLES"/>
    <property type="match status" value="1"/>
</dbReference>
<dbReference type="AlphaFoldDB" id="A0A0A1XPM3"/>
<feature type="compositionally biased region" description="Gly residues" evidence="6">
    <location>
        <begin position="290"/>
        <end position="311"/>
    </location>
</feature>
<feature type="region of interest" description="Disordered" evidence="6">
    <location>
        <begin position="993"/>
        <end position="1015"/>
    </location>
</feature>
<dbReference type="SMART" id="SM01014">
    <property type="entry name" value="ARID"/>
    <property type="match status" value="1"/>
</dbReference>
<evidence type="ECO:0000256" key="1">
    <source>
        <dbReference type="ARBA" id="ARBA00004123"/>
    </source>
</evidence>
<keyword evidence="2" id="KW-0805">Transcription regulation</keyword>
<dbReference type="SUPFAM" id="SSF46774">
    <property type="entry name" value="ARID-like"/>
    <property type="match status" value="1"/>
</dbReference>
<dbReference type="PANTHER" id="PTHR15348:SF0">
    <property type="entry name" value="PROTEIN DEAD RINGER"/>
    <property type="match status" value="1"/>
</dbReference>
<evidence type="ECO:0000259" key="7">
    <source>
        <dbReference type="PROSITE" id="PS51011"/>
    </source>
</evidence>
<dbReference type="Gene3D" id="1.10.150.60">
    <property type="entry name" value="ARID DNA-binding domain"/>
    <property type="match status" value="1"/>
</dbReference>
<dbReference type="InterPro" id="IPR023334">
    <property type="entry name" value="REKLES_domain"/>
</dbReference>
<feature type="region of interest" description="Disordered" evidence="6">
    <location>
        <begin position="54"/>
        <end position="93"/>
    </location>
</feature>
<sequence>MQLYNMDCTGRRSNQSERDPDLGEDLSRDIASDDDIRDCDSIDGDHHVIRAKGLNVATLKRQHSNSNNSSNNKNRNIHSNHKNNNNNNSSSAFVGDMSFVGNASSVRVGVGSGMGVRSPDHHADLQMSHHHQFPTNHPLNALGNFMGIGGLHGIPNLQHNDVLEKLKMQVRDMKVGLMEQDYAAAAHAAAFGQNLLPTSLNPAFSMPPTSMAQFEHRAQSLAAQAGGGGGGNGGGGGGGGVIGINAGVANGNSQNSQHTGGNNNVGVSGASCLTNGGTGLLGGGANGSGGGGPSMGGSGGGVGGGSSGNGGFSFTSPTAPSSKDVNPASNSSTSSEASNSSQQNNAWSFEEQYKQVRQLYEINDDPKRKEFLDDLFSFMQKRGTPINRLPIMAKSVLDLYELYNLVIARGGLVDVINKKLWQEIIKGLHLPSSITSAAFTLRTQYMKYLYPYECDKKNLSTPAELQAAIDGNRREGRRSSYGQYEAMHTQMQMPQIGRPTLPGSIQQMSPLALVTHAANNQQAQAAAAAAAAHHRLMAPSFGQMPNLMTHEFEQRMMEYIKLIQVKKEQQNNAAAAAVAAAAAASGNVGGVVGADAAALARVSAAGSGNAAHMKQQQHQHSASPEPVNHEAMNALDISRVAFWQMYHNNTSPPTSINTSPQGNVAGAANIGGVNAMGVPSLNEQNSEALNLSDSPPNINNIKREREREQSPEPCDRDDFHNQSPPAKRGALNFPTGFYLPPGMAAAAAAAAAANFHQQNHSNNHLPQDSDGEDGDDDADTHNTTNNSMAQDEESERPALNGHHLQQHHLHQLHHLPHNLQMPHHQHLVNNTSGNHDKSDDSAIENSPSTSAVSAGGGGVDSANDNGACGGSASGHISPVSTKKIHLSKQQNNGGASAMDCSSGGAGRAQSNSPSLGGVEDALNLLSGMQFRVARNGTNANGEQQLTVNLELNGVKYSGVLIANTANNTNSRAPSVADLQQNKSELMENNELTDATADEAKDMSAGGTSGADADIEDEDMADMASTTSTDEASPTKLNKNVGNALTAINNNGALNDSNVISDTVMSAS</sequence>
<proteinExistence type="predicted"/>
<dbReference type="InterPro" id="IPR045147">
    <property type="entry name" value="ARI3A/B/C"/>
</dbReference>
<accession>A0A0A1XPM3</accession>
<protein>
    <submittedName>
        <fullName evidence="9">Protein dead ringer</fullName>
    </submittedName>
</protein>
<comment type="subcellular location">
    <subcellularLocation>
        <location evidence="1">Nucleus</location>
    </subcellularLocation>
</comment>
<dbReference type="PROSITE" id="PS51011">
    <property type="entry name" value="ARID"/>
    <property type="match status" value="1"/>
</dbReference>
<evidence type="ECO:0000256" key="3">
    <source>
        <dbReference type="ARBA" id="ARBA00023125"/>
    </source>
</evidence>
<dbReference type="GO" id="GO:0003677">
    <property type="term" value="F:DNA binding"/>
    <property type="evidence" value="ECO:0007669"/>
    <property type="project" value="UniProtKB-KW"/>
</dbReference>
<evidence type="ECO:0000256" key="4">
    <source>
        <dbReference type="ARBA" id="ARBA00023163"/>
    </source>
</evidence>
<evidence type="ECO:0000256" key="5">
    <source>
        <dbReference type="ARBA" id="ARBA00023242"/>
    </source>
</evidence>
<dbReference type="InterPro" id="IPR036431">
    <property type="entry name" value="ARID_dom_sf"/>
</dbReference>
<feature type="compositionally biased region" description="Low complexity" evidence="6">
    <location>
        <begin position="326"/>
        <end position="346"/>
    </location>
</feature>
<dbReference type="GO" id="GO:0005634">
    <property type="term" value="C:nucleus"/>
    <property type="evidence" value="ECO:0007669"/>
    <property type="project" value="UniProtKB-SubCell"/>
</dbReference>
<evidence type="ECO:0000313" key="9">
    <source>
        <dbReference type="EMBL" id="JAD12892.1"/>
    </source>
</evidence>
<keyword evidence="4" id="KW-0804">Transcription</keyword>
<reference evidence="9" key="1">
    <citation type="submission" date="2014-11" db="EMBL/GenBank/DDBJ databases">
        <authorList>
            <person name="Geib S."/>
        </authorList>
    </citation>
    <scope>NUCLEOTIDE SEQUENCE</scope>
</reference>
<feature type="compositionally biased region" description="Basic and acidic residues" evidence="6">
    <location>
        <begin position="14"/>
        <end position="31"/>
    </location>
</feature>
<evidence type="ECO:0000256" key="6">
    <source>
        <dbReference type="SAM" id="MobiDB-lite"/>
    </source>
</evidence>
<keyword evidence="3" id="KW-0238">DNA-binding</keyword>
<reference evidence="9" key="2">
    <citation type="journal article" date="2015" name="Gigascience">
        <title>Reconstructing a comprehensive transcriptome assembly of a white-pupal translocated strain of the pest fruit fly Bactrocera cucurbitae.</title>
        <authorList>
            <person name="Sim S.B."/>
            <person name="Calla B."/>
            <person name="Hall B."/>
            <person name="DeRego T."/>
            <person name="Geib S.M."/>
        </authorList>
    </citation>
    <scope>NUCLEOTIDE SEQUENCE</scope>
</reference>
<evidence type="ECO:0000259" key="8">
    <source>
        <dbReference type="PROSITE" id="PS51486"/>
    </source>
</evidence>
<feature type="compositionally biased region" description="Basic and acidic residues" evidence="6">
    <location>
        <begin position="704"/>
        <end position="720"/>
    </location>
</feature>
<dbReference type="Pfam" id="PF01388">
    <property type="entry name" value="ARID"/>
    <property type="match status" value="1"/>
</dbReference>
<dbReference type="OrthoDB" id="10044343at2759"/>
<gene>
    <name evidence="9" type="primary">retn_1</name>
    <name evidence="9" type="ORF">g.32500</name>
</gene>
<dbReference type="FunFam" id="1.10.150.60:FF:000007">
    <property type="entry name" value="AT-rich interactive domain-containing protein 3C"/>
    <property type="match status" value="1"/>
</dbReference>
<feature type="region of interest" description="Disordered" evidence="6">
    <location>
        <begin position="1"/>
        <end position="36"/>
    </location>
</feature>
<feature type="domain" description="ARID" evidence="7">
    <location>
        <begin position="365"/>
        <end position="457"/>
    </location>
</feature>
<dbReference type="InterPro" id="IPR001606">
    <property type="entry name" value="ARID_dom"/>
</dbReference>
<dbReference type="EMBL" id="GBXI01001400">
    <property type="protein sequence ID" value="JAD12892.1"/>
    <property type="molecule type" value="Transcribed_RNA"/>
</dbReference>
<feature type="domain" description="REKLES" evidence="8">
    <location>
        <begin position="866"/>
        <end position="967"/>
    </location>
</feature>
<evidence type="ECO:0000256" key="2">
    <source>
        <dbReference type="ARBA" id="ARBA00023015"/>
    </source>
</evidence>